<evidence type="ECO:0000313" key="4">
    <source>
        <dbReference type="Proteomes" id="UP000735302"/>
    </source>
</evidence>
<keyword evidence="4" id="KW-1185">Reference proteome</keyword>
<dbReference type="AlphaFoldDB" id="A0AAV3YYY1"/>
<accession>A0AAV3YYY1</accession>
<evidence type="ECO:0000313" key="3">
    <source>
        <dbReference type="EMBL" id="GFN87639.1"/>
    </source>
</evidence>
<dbReference type="Proteomes" id="UP000735302">
    <property type="component" value="Unassembled WGS sequence"/>
</dbReference>
<dbReference type="EMBL" id="BLXT01001761">
    <property type="protein sequence ID" value="GFN87639.1"/>
    <property type="molecule type" value="Genomic_DNA"/>
</dbReference>
<sequence>MSAKNQHNPKWTKEHLSAAIEEVKNGAPKRKTAEKYGIPWGTFCDKLSGRRKMEEQSKIVLSKEEEDEIVSFVKTTSALGFGKTKEELLLVVKNYLDQKGRKTMWESNRPSVKWFRLFRKRHPEIVFRKP</sequence>
<evidence type="ECO:0000259" key="2">
    <source>
        <dbReference type="PROSITE" id="PS51253"/>
    </source>
</evidence>
<keyword evidence="1" id="KW-0238">DNA-binding</keyword>
<dbReference type="InterPro" id="IPR009057">
    <property type="entry name" value="Homeodomain-like_sf"/>
</dbReference>
<organism evidence="3 4">
    <name type="scientific">Plakobranchus ocellatus</name>
    <dbReference type="NCBI Taxonomy" id="259542"/>
    <lineage>
        <taxon>Eukaryota</taxon>
        <taxon>Metazoa</taxon>
        <taxon>Spiralia</taxon>
        <taxon>Lophotrochozoa</taxon>
        <taxon>Mollusca</taxon>
        <taxon>Gastropoda</taxon>
        <taxon>Heterobranchia</taxon>
        <taxon>Euthyneura</taxon>
        <taxon>Panpulmonata</taxon>
        <taxon>Sacoglossa</taxon>
        <taxon>Placobranchoidea</taxon>
        <taxon>Plakobranchidae</taxon>
        <taxon>Plakobranchus</taxon>
    </lineage>
</organism>
<evidence type="ECO:0000256" key="1">
    <source>
        <dbReference type="ARBA" id="ARBA00023125"/>
    </source>
</evidence>
<name>A0AAV3YYY1_9GAST</name>
<reference evidence="3 4" key="1">
    <citation type="journal article" date="2021" name="Elife">
        <title>Chloroplast acquisition without the gene transfer in kleptoplastic sea slugs, Plakobranchus ocellatus.</title>
        <authorList>
            <person name="Maeda T."/>
            <person name="Takahashi S."/>
            <person name="Yoshida T."/>
            <person name="Shimamura S."/>
            <person name="Takaki Y."/>
            <person name="Nagai Y."/>
            <person name="Toyoda A."/>
            <person name="Suzuki Y."/>
            <person name="Arimoto A."/>
            <person name="Ishii H."/>
            <person name="Satoh N."/>
            <person name="Nishiyama T."/>
            <person name="Hasebe M."/>
            <person name="Maruyama T."/>
            <person name="Minagawa J."/>
            <person name="Obokata J."/>
            <person name="Shigenobu S."/>
        </authorList>
    </citation>
    <scope>NUCLEOTIDE SEQUENCE [LARGE SCALE GENOMIC DNA]</scope>
</reference>
<dbReference type="SUPFAM" id="SSF46689">
    <property type="entry name" value="Homeodomain-like"/>
    <property type="match status" value="1"/>
</dbReference>
<dbReference type="Gene3D" id="1.10.10.60">
    <property type="entry name" value="Homeodomain-like"/>
    <property type="match status" value="1"/>
</dbReference>
<proteinExistence type="predicted"/>
<dbReference type="InterPro" id="IPR006600">
    <property type="entry name" value="HTH_CenpB_DNA-bd_dom"/>
</dbReference>
<gene>
    <name evidence="3" type="ORF">PoB_001414500</name>
</gene>
<dbReference type="PROSITE" id="PS51253">
    <property type="entry name" value="HTH_CENPB"/>
    <property type="match status" value="1"/>
</dbReference>
<comment type="caution">
    <text evidence="3">The sequence shown here is derived from an EMBL/GenBank/DDBJ whole genome shotgun (WGS) entry which is preliminary data.</text>
</comment>
<protein>
    <submittedName>
        <fullName evidence="3">Tigger transposable element-derived protein 6-like protein</fullName>
    </submittedName>
</protein>
<feature type="domain" description="HTH CENPB-type" evidence="2">
    <location>
        <begin position="53"/>
        <end position="128"/>
    </location>
</feature>
<dbReference type="GO" id="GO:0003677">
    <property type="term" value="F:DNA binding"/>
    <property type="evidence" value="ECO:0007669"/>
    <property type="project" value="UniProtKB-KW"/>
</dbReference>